<feature type="transmembrane region" description="Helical" evidence="1">
    <location>
        <begin position="99"/>
        <end position="119"/>
    </location>
</feature>
<comment type="caution">
    <text evidence="2">The sequence shown here is derived from an EMBL/GenBank/DDBJ whole genome shotgun (WGS) entry which is preliminary data.</text>
</comment>
<organism evidence="2 3">
    <name type="scientific">Sporolactobacillus mangiferae</name>
    <dbReference type="NCBI Taxonomy" id="2940498"/>
    <lineage>
        <taxon>Bacteria</taxon>
        <taxon>Bacillati</taxon>
        <taxon>Bacillota</taxon>
        <taxon>Bacilli</taxon>
        <taxon>Bacillales</taxon>
        <taxon>Sporolactobacillaceae</taxon>
        <taxon>Sporolactobacillus</taxon>
    </lineage>
</organism>
<feature type="transmembrane region" description="Helical" evidence="1">
    <location>
        <begin position="131"/>
        <end position="158"/>
    </location>
</feature>
<keyword evidence="1" id="KW-0472">Membrane</keyword>
<keyword evidence="1" id="KW-0812">Transmembrane</keyword>
<dbReference type="Proteomes" id="UP001203004">
    <property type="component" value="Unassembled WGS sequence"/>
</dbReference>
<sequence>MNLKIIYNYFKVFNKIIWSEKIPFIYTLVAPALFFVFSNFSLYGEKHIDGSHLVLKGANYFGYIIVSVMVNGISLQLLNFRENGSLKTFTMISGGNKHLVISGLIVSELFFGLICSTIFSTLVSTFDFHSFFFILLTSLFIYLISGIPIAFLVLFMAVLKVRANTMGTVSNLLVILFIWIAAVRRDTGNFLGEYLYGLIPNDYVTQVVIFIVRSFQGTFSLSGLYILIAVTVTYIVIGTWSLSKIQINSIYMRN</sequence>
<evidence type="ECO:0000256" key="1">
    <source>
        <dbReference type="SAM" id="Phobius"/>
    </source>
</evidence>
<protein>
    <recommendedName>
        <fullName evidence="4">ABC-2 type transporter domain-containing protein</fullName>
    </recommendedName>
</protein>
<proteinExistence type="predicted"/>
<dbReference type="RefSeq" id="WP_249099912.1">
    <property type="nucleotide sequence ID" value="NZ_JAMAST010000005.1"/>
</dbReference>
<reference evidence="2 3" key="1">
    <citation type="submission" date="2022-05" db="EMBL/GenBank/DDBJ databases">
        <title>Sporolactobacillus sp nov CPB3-1, isolated from tree bark (Mangifera indica L.).</title>
        <authorList>
            <person name="Phuengjayaem S."/>
            <person name="Tanasupawat S."/>
        </authorList>
    </citation>
    <scope>NUCLEOTIDE SEQUENCE [LARGE SCALE GENOMIC DNA]</scope>
    <source>
        <strain evidence="2 3">CPB3-1</strain>
    </source>
</reference>
<evidence type="ECO:0000313" key="2">
    <source>
        <dbReference type="EMBL" id="MCL1631600.1"/>
    </source>
</evidence>
<keyword evidence="3" id="KW-1185">Reference proteome</keyword>
<evidence type="ECO:0008006" key="4">
    <source>
        <dbReference type="Google" id="ProtNLM"/>
    </source>
</evidence>
<feature type="transmembrane region" description="Helical" evidence="1">
    <location>
        <begin position="60"/>
        <end position="78"/>
    </location>
</feature>
<gene>
    <name evidence="2" type="ORF">M3N64_06510</name>
</gene>
<keyword evidence="1" id="KW-1133">Transmembrane helix</keyword>
<evidence type="ECO:0000313" key="3">
    <source>
        <dbReference type="Proteomes" id="UP001203004"/>
    </source>
</evidence>
<accession>A0ABT0MB78</accession>
<feature type="transmembrane region" description="Helical" evidence="1">
    <location>
        <begin position="21"/>
        <end position="40"/>
    </location>
</feature>
<name>A0ABT0MB78_9BACL</name>
<feature type="transmembrane region" description="Helical" evidence="1">
    <location>
        <begin position="165"/>
        <end position="182"/>
    </location>
</feature>
<feature type="transmembrane region" description="Helical" evidence="1">
    <location>
        <begin position="224"/>
        <end position="243"/>
    </location>
</feature>
<dbReference type="EMBL" id="JAMAST010000005">
    <property type="protein sequence ID" value="MCL1631600.1"/>
    <property type="molecule type" value="Genomic_DNA"/>
</dbReference>